<reference evidence="1" key="2">
    <citation type="submission" date="2022-10" db="EMBL/GenBank/DDBJ databases">
        <authorList>
            <consortium name="ENA_rothamsted_submissions"/>
            <consortium name="culmorum"/>
            <person name="King R."/>
        </authorList>
    </citation>
    <scope>NUCLEOTIDE SEQUENCE</scope>
</reference>
<dbReference type="PANTHER" id="PTHR16038:SF4">
    <property type="entry name" value="WD REPEAT-CONTAINING PROTEIN 74"/>
    <property type="match status" value="1"/>
</dbReference>
<dbReference type="SMART" id="SM00320">
    <property type="entry name" value="WD40"/>
    <property type="match status" value="4"/>
</dbReference>
<evidence type="ECO:0008006" key="3">
    <source>
        <dbReference type="Google" id="ProtNLM"/>
    </source>
</evidence>
<dbReference type="InterPro" id="IPR001680">
    <property type="entry name" value="WD40_rpt"/>
</dbReference>
<evidence type="ECO:0000313" key="1">
    <source>
        <dbReference type="EMBL" id="CAH1162737.1"/>
    </source>
</evidence>
<name>A0A9P0DQ70_PHACE</name>
<dbReference type="Proteomes" id="UP001153737">
    <property type="component" value="Chromosome 4"/>
</dbReference>
<dbReference type="AlphaFoldDB" id="A0A9P0DQ70"/>
<dbReference type="Gene3D" id="2.130.10.10">
    <property type="entry name" value="YVTN repeat-like/Quinoprotein amine dehydrogenase"/>
    <property type="match status" value="2"/>
</dbReference>
<dbReference type="Pfam" id="PF00400">
    <property type="entry name" value="WD40"/>
    <property type="match status" value="1"/>
</dbReference>
<keyword evidence="2" id="KW-1185">Reference proteome</keyword>
<dbReference type="EMBL" id="OU896710">
    <property type="protein sequence ID" value="CAH1162737.1"/>
    <property type="molecule type" value="Genomic_DNA"/>
</dbReference>
<dbReference type="GO" id="GO:0005730">
    <property type="term" value="C:nucleolus"/>
    <property type="evidence" value="ECO:0007669"/>
    <property type="project" value="InterPro"/>
</dbReference>
<accession>A0A9P0DQ70</accession>
<dbReference type="GO" id="GO:0042273">
    <property type="term" value="P:ribosomal large subunit biogenesis"/>
    <property type="evidence" value="ECO:0007669"/>
    <property type="project" value="InterPro"/>
</dbReference>
<proteinExistence type="predicted"/>
<dbReference type="PANTHER" id="PTHR16038">
    <property type="entry name" value="NOP SEVEN ASSOCIATED PROTEIN 1"/>
    <property type="match status" value="1"/>
</dbReference>
<dbReference type="InterPro" id="IPR015943">
    <property type="entry name" value="WD40/YVTN_repeat-like_dom_sf"/>
</dbReference>
<protein>
    <recommendedName>
        <fullName evidence="3">WD repeat-containing protein 74</fullName>
    </recommendedName>
</protein>
<dbReference type="OrthoDB" id="18388at2759"/>
<organism evidence="1 2">
    <name type="scientific">Phaedon cochleariae</name>
    <name type="common">Mustard beetle</name>
    <dbReference type="NCBI Taxonomy" id="80249"/>
    <lineage>
        <taxon>Eukaryota</taxon>
        <taxon>Metazoa</taxon>
        <taxon>Ecdysozoa</taxon>
        <taxon>Arthropoda</taxon>
        <taxon>Hexapoda</taxon>
        <taxon>Insecta</taxon>
        <taxon>Pterygota</taxon>
        <taxon>Neoptera</taxon>
        <taxon>Endopterygota</taxon>
        <taxon>Coleoptera</taxon>
        <taxon>Polyphaga</taxon>
        <taxon>Cucujiformia</taxon>
        <taxon>Chrysomeloidea</taxon>
        <taxon>Chrysomelidae</taxon>
        <taxon>Chrysomelinae</taxon>
        <taxon>Chrysomelini</taxon>
        <taxon>Phaedon</taxon>
    </lineage>
</organism>
<sequence length="384" mass="43135">MDLNKFNIFVGSVRGFIISPSDKPDSLRSAKPDKAAEVSALAFGRDSDEIFVGFNNGLVNLFSSSNNKYINSIPDLEGEGSIIGLDCIDKSALIAKSDGTVSLWDGKKCSNFKISVDDRGKIDALTLNKSRENVLGAGGEFNDFKLWDIETQQCIFKAKSLGHDKLNLPIPTSIRGITFFPAEPSLSCCCTKEGHVLLYDDRAQRRPTIKYLETKASYTCIAHSYRDRQCLVGTTRGYMQLLDMRIGKCSKTFTTFTGSVSSIVCDPAEPYVATASLDRFLRIHNLDTKELLHKVYMKQSLTRLLMIPVVKEEPKEEVQDDEKVDEEYENIFENMEVVTDGERKKKKKKKVVEEFVTETKQGRKKKKHADTVVGDKIKKKRLVA</sequence>
<gene>
    <name evidence="1" type="ORF">PHAECO_LOCUS7805</name>
</gene>
<dbReference type="InterPro" id="IPR037379">
    <property type="entry name" value="WDR74/Nsa1"/>
</dbReference>
<dbReference type="InterPro" id="IPR036322">
    <property type="entry name" value="WD40_repeat_dom_sf"/>
</dbReference>
<dbReference type="SUPFAM" id="SSF50978">
    <property type="entry name" value="WD40 repeat-like"/>
    <property type="match status" value="1"/>
</dbReference>
<reference evidence="1" key="1">
    <citation type="submission" date="2022-01" db="EMBL/GenBank/DDBJ databases">
        <authorList>
            <person name="King R."/>
        </authorList>
    </citation>
    <scope>NUCLEOTIDE SEQUENCE</scope>
</reference>
<dbReference type="GO" id="GO:0030687">
    <property type="term" value="C:preribosome, large subunit precursor"/>
    <property type="evidence" value="ECO:0007669"/>
    <property type="project" value="TreeGrafter"/>
</dbReference>
<evidence type="ECO:0000313" key="2">
    <source>
        <dbReference type="Proteomes" id="UP001153737"/>
    </source>
</evidence>